<reference evidence="3 4" key="1">
    <citation type="journal article" date="2016" name="Nat. Commun.">
        <title>Thousands of microbial genomes shed light on interconnected biogeochemical processes in an aquifer system.</title>
        <authorList>
            <person name="Anantharaman K."/>
            <person name="Brown C.T."/>
            <person name="Hug L.A."/>
            <person name="Sharon I."/>
            <person name="Castelle C.J."/>
            <person name="Probst A.J."/>
            <person name="Thomas B.C."/>
            <person name="Singh A."/>
            <person name="Wilkins M.J."/>
            <person name="Karaoz U."/>
            <person name="Brodie E.L."/>
            <person name="Williams K.H."/>
            <person name="Hubbard S.S."/>
            <person name="Banfield J.F."/>
        </authorList>
    </citation>
    <scope>NUCLEOTIDE SEQUENCE [LARGE SCALE GENOMIC DNA]</scope>
    <source>
        <strain evidence="4">RIFCSPLOWO2_12_FULL_64_10</strain>
    </source>
</reference>
<name>A0A1F6C8M4_HANXR</name>
<dbReference type="PANTHER" id="PTHR46268:SF6">
    <property type="entry name" value="UNIVERSAL STRESS PROTEIN UP12"/>
    <property type="match status" value="1"/>
</dbReference>
<proteinExistence type="inferred from homology"/>
<gene>
    <name evidence="3" type="ORF">A3F84_19095</name>
</gene>
<feature type="domain" description="UspA" evidence="2">
    <location>
        <begin position="1"/>
        <end position="141"/>
    </location>
</feature>
<dbReference type="SUPFAM" id="SSF52402">
    <property type="entry name" value="Adenine nucleotide alpha hydrolases-like"/>
    <property type="match status" value="2"/>
</dbReference>
<dbReference type="CDD" id="cd00293">
    <property type="entry name" value="USP-like"/>
    <property type="match status" value="2"/>
</dbReference>
<dbReference type="Pfam" id="PF00582">
    <property type="entry name" value="Usp"/>
    <property type="match status" value="2"/>
</dbReference>
<feature type="domain" description="UspA" evidence="2">
    <location>
        <begin position="153"/>
        <end position="270"/>
    </location>
</feature>
<protein>
    <recommendedName>
        <fullName evidence="2">UspA domain-containing protein</fullName>
    </recommendedName>
</protein>
<dbReference type="InterPro" id="IPR006015">
    <property type="entry name" value="Universal_stress_UspA"/>
</dbReference>
<dbReference type="EMBL" id="MFKF01000373">
    <property type="protein sequence ID" value="OGG45504.1"/>
    <property type="molecule type" value="Genomic_DNA"/>
</dbReference>
<dbReference type="AlphaFoldDB" id="A0A1F6C8M4"/>
<comment type="similarity">
    <text evidence="1">Belongs to the universal stress protein A family.</text>
</comment>
<dbReference type="PRINTS" id="PR01438">
    <property type="entry name" value="UNVRSLSTRESS"/>
</dbReference>
<evidence type="ECO:0000313" key="4">
    <source>
        <dbReference type="Proteomes" id="UP000178606"/>
    </source>
</evidence>
<dbReference type="Gene3D" id="3.40.50.620">
    <property type="entry name" value="HUPs"/>
    <property type="match status" value="2"/>
</dbReference>
<organism evidence="3 4">
    <name type="scientific">Handelsmanbacteria sp. (strain RIFCSPLOWO2_12_FULL_64_10)</name>
    <dbReference type="NCBI Taxonomy" id="1817868"/>
    <lineage>
        <taxon>Bacteria</taxon>
        <taxon>Candidatus Handelsmaniibacteriota</taxon>
    </lineage>
</organism>
<evidence type="ECO:0000259" key="2">
    <source>
        <dbReference type="Pfam" id="PF00582"/>
    </source>
</evidence>
<dbReference type="Proteomes" id="UP000178606">
    <property type="component" value="Unassembled WGS sequence"/>
</dbReference>
<dbReference type="InterPro" id="IPR006016">
    <property type="entry name" value="UspA"/>
</dbReference>
<evidence type="ECO:0000256" key="1">
    <source>
        <dbReference type="ARBA" id="ARBA00008791"/>
    </source>
</evidence>
<dbReference type="PANTHER" id="PTHR46268">
    <property type="entry name" value="STRESS RESPONSE PROTEIN NHAX"/>
    <property type="match status" value="1"/>
</dbReference>
<sequence>MLKKILVPTDGSPESAWAIPVAEKLAVDHGARALLVQVLQYPDPGKRLRSAQREQMLELSTELARSNLDALAARFRSSGIEVESSLLFGSPAGGLLDVEVEQHPDLVVMSTHGHTGVARFALGSVADRVVREGLAPVLLVRGPVADLTFARALVMLDGSGVAEAALPMIEELTAHPITSVVLFRAITDSEDRVAATTYFLGVKERLTGSGLQIELSVEVGDPTELIRHASEGVDVIVLATHGRGGFNRFRHGSVAERIVREADKPVLLVRAAAILPR</sequence>
<accession>A0A1F6C8M4</accession>
<evidence type="ECO:0000313" key="3">
    <source>
        <dbReference type="EMBL" id="OGG45504.1"/>
    </source>
</evidence>
<dbReference type="InterPro" id="IPR014729">
    <property type="entry name" value="Rossmann-like_a/b/a_fold"/>
</dbReference>
<comment type="caution">
    <text evidence="3">The sequence shown here is derived from an EMBL/GenBank/DDBJ whole genome shotgun (WGS) entry which is preliminary data.</text>
</comment>